<dbReference type="KEGG" id="eus:EUTSA_v10029005mg"/>
<evidence type="ECO:0000313" key="1">
    <source>
        <dbReference type="EMBL" id="ESQ38660.1"/>
    </source>
</evidence>
<evidence type="ECO:0000313" key="2">
    <source>
        <dbReference type="Proteomes" id="UP000030689"/>
    </source>
</evidence>
<dbReference type="AlphaFoldDB" id="V4KL80"/>
<accession>V4KL80</accession>
<sequence length="182" mass="20392">MYNRLFSNQTETKYFPLRRSTSESMSMSHVQPLLLLLASLLFLPVLCAVDFEYCNKIGYKSGNVTLVKAYPRTGVAVEIFSIASRKSGDLLNRLGFVAVGVILPNNRTKTLKTFNKRYVASPFPIIPGANFKLTILDLTGGRKYYVAITGIFMEPVDNQVRTTLCVKFRLPHQYSAPTLVSV</sequence>
<dbReference type="EMBL" id="KI517537">
    <property type="protein sequence ID" value="ESQ38660.1"/>
    <property type="molecule type" value="Genomic_DNA"/>
</dbReference>
<evidence type="ECO:0008006" key="3">
    <source>
        <dbReference type="Google" id="ProtNLM"/>
    </source>
</evidence>
<proteinExistence type="predicted"/>
<dbReference type="Gramene" id="ESQ38660">
    <property type="protein sequence ID" value="ESQ38660"/>
    <property type="gene ID" value="EUTSA_v10029005mg"/>
</dbReference>
<dbReference type="Proteomes" id="UP000030689">
    <property type="component" value="Unassembled WGS sequence"/>
</dbReference>
<reference evidence="1 2" key="1">
    <citation type="journal article" date="2013" name="Front. Plant Sci.">
        <title>The Reference Genome of the Halophytic Plant Eutrema salsugineum.</title>
        <authorList>
            <person name="Yang R."/>
            <person name="Jarvis D.E."/>
            <person name="Chen H."/>
            <person name="Beilstein M.A."/>
            <person name="Grimwood J."/>
            <person name="Jenkins J."/>
            <person name="Shu S."/>
            <person name="Prochnik S."/>
            <person name="Xin M."/>
            <person name="Ma C."/>
            <person name="Schmutz J."/>
            <person name="Wing R.A."/>
            <person name="Mitchell-Olds T."/>
            <person name="Schumaker K.S."/>
            <person name="Wang X."/>
        </authorList>
    </citation>
    <scope>NUCLEOTIDE SEQUENCE [LARGE SCALE GENOMIC DNA]</scope>
</reference>
<gene>
    <name evidence="1" type="ORF">EUTSA_v10029005mg</name>
</gene>
<protein>
    <recommendedName>
        <fullName evidence="3">MD-2-related lipid-recognition domain-containing protein</fullName>
    </recommendedName>
</protein>
<organism evidence="1 2">
    <name type="scientific">Eutrema salsugineum</name>
    <name type="common">Saltwater cress</name>
    <name type="synonym">Sisymbrium salsugineum</name>
    <dbReference type="NCBI Taxonomy" id="72664"/>
    <lineage>
        <taxon>Eukaryota</taxon>
        <taxon>Viridiplantae</taxon>
        <taxon>Streptophyta</taxon>
        <taxon>Embryophyta</taxon>
        <taxon>Tracheophyta</taxon>
        <taxon>Spermatophyta</taxon>
        <taxon>Magnoliopsida</taxon>
        <taxon>eudicotyledons</taxon>
        <taxon>Gunneridae</taxon>
        <taxon>Pentapetalae</taxon>
        <taxon>rosids</taxon>
        <taxon>malvids</taxon>
        <taxon>Brassicales</taxon>
        <taxon>Brassicaceae</taxon>
        <taxon>Eutremeae</taxon>
        <taxon>Eutrema</taxon>
    </lineage>
</organism>
<keyword evidence="2" id="KW-1185">Reference proteome</keyword>
<name>V4KL80_EUTSA</name>